<dbReference type="OrthoDB" id="5625523at2"/>
<dbReference type="RefSeq" id="WP_105062467.1">
    <property type="nucleotide sequence ID" value="NZ_MSCJ01000003.1"/>
</dbReference>
<name>A0A2S7VLM8_PHOAN</name>
<evidence type="ECO:0000256" key="1">
    <source>
        <dbReference type="SAM" id="MobiDB-lite"/>
    </source>
</evidence>
<dbReference type="EMBL" id="MSCJ01000003">
    <property type="protein sequence ID" value="PQJ62682.1"/>
    <property type="molecule type" value="Genomic_DNA"/>
</dbReference>
<comment type="caution">
    <text evidence="2">The sequence shown here is derived from an EMBL/GenBank/DDBJ whole genome shotgun (WGS) entry which is preliminary data.</text>
</comment>
<organism evidence="2 3">
    <name type="scientific">Photobacterium angustum</name>
    <dbReference type="NCBI Taxonomy" id="661"/>
    <lineage>
        <taxon>Bacteria</taxon>
        <taxon>Pseudomonadati</taxon>
        <taxon>Pseudomonadota</taxon>
        <taxon>Gammaproteobacteria</taxon>
        <taxon>Vibrionales</taxon>
        <taxon>Vibrionaceae</taxon>
        <taxon>Photobacterium</taxon>
    </lineage>
</organism>
<protein>
    <recommendedName>
        <fullName evidence="4">DUF1840 domain-containing protein</fullName>
    </recommendedName>
</protein>
<dbReference type="AlphaFoldDB" id="A0A2S7VLM8"/>
<reference evidence="2 3" key="1">
    <citation type="submission" date="2016-12" db="EMBL/GenBank/DDBJ databases">
        <title>Diversity of luminous bacteria.</title>
        <authorList>
            <person name="Yoshizawa S."/>
            <person name="Kogure K."/>
        </authorList>
    </citation>
    <scope>NUCLEOTIDE SEQUENCE [LARGE SCALE GENOMIC DNA]</scope>
    <source>
        <strain evidence="2 3">LC1-200</strain>
    </source>
</reference>
<gene>
    <name evidence="2" type="ORF">BTO08_20880</name>
</gene>
<evidence type="ECO:0000313" key="2">
    <source>
        <dbReference type="EMBL" id="PQJ62682.1"/>
    </source>
</evidence>
<dbReference type="Pfam" id="PF08895">
    <property type="entry name" value="DUF1840"/>
    <property type="match status" value="1"/>
</dbReference>
<proteinExistence type="predicted"/>
<feature type="region of interest" description="Disordered" evidence="1">
    <location>
        <begin position="57"/>
        <end position="79"/>
    </location>
</feature>
<dbReference type="Proteomes" id="UP000238730">
    <property type="component" value="Unassembled WGS sequence"/>
</dbReference>
<evidence type="ECO:0008006" key="4">
    <source>
        <dbReference type="Google" id="ProtNLM"/>
    </source>
</evidence>
<dbReference type="InterPro" id="IPR014991">
    <property type="entry name" value="DUF1840"/>
</dbReference>
<evidence type="ECO:0000313" key="3">
    <source>
        <dbReference type="Proteomes" id="UP000238730"/>
    </source>
</evidence>
<accession>A0A2S7VLM8</accession>
<sequence length="115" mass="12842">MLITFHSKGSNDITMFGDIAQQLIHMMGFCETVPGAIREEDIAQALKNLKDDINKAKQENKQNGITADSAIEPNPLDADLDDDEFEPEICLSVRAMPLITLLESAVNEKSYVMWE</sequence>